<dbReference type="AlphaFoldDB" id="D3BDJ9"/>
<evidence type="ECO:0000313" key="1">
    <source>
        <dbReference type="EMBL" id="EFA79980.1"/>
    </source>
</evidence>
<gene>
    <name evidence="1" type="ORF">PPL_06801</name>
</gene>
<comment type="caution">
    <text evidence="1">The sequence shown here is derived from an EMBL/GenBank/DDBJ whole genome shotgun (WGS) entry which is preliminary data.</text>
</comment>
<accession>D3BDJ9</accession>
<protein>
    <submittedName>
        <fullName evidence="1">Uncharacterized protein</fullName>
    </submittedName>
</protein>
<reference evidence="1 2" key="1">
    <citation type="journal article" date="2011" name="Genome Res.">
        <title>Phylogeny-wide analysis of social amoeba genomes highlights ancient origins for complex intercellular communication.</title>
        <authorList>
            <person name="Heidel A.J."/>
            <person name="Lawal H.M."/>
            <person name="Felder M."/>
            <person name="Schilde C."/>
            <person name="Helps N.R."/>
            <person name="Tunggal B."/>
            <person name="Rivero F."/>
            <person name="John U."/>
            <person name="Schleicher M."/>
            <person name="Eichinger L."/>
            <person name="Platzer M."/>
            <person name="Noegel A.A."/>
            <person name="Schaap P."/>
            <person name="Gloeckner G."/>
        </authorList>
    </citation>
    <scope>NUCLEOTIDE SEQUENCE [LARGE SCALE GENOMIC DNA]</scope>
    <source>
        <strain evidence="2">ATCC 26659 / Pp 5 / PN500</strain>
    </source>
</reference>
<dbReference type="InParanoid" id="D3BDJ9"/>
<proteinExistence type="predicted"/>
<dbReference type="EMBL" id="ADBJ01000031">
    <property type="protein sequence ID" value="EFA79980.1"/>
    <property type="molecule type" value="Genomic_DNA"/>
</dbReference>
<keyword evidence="2" id="KW-1185">Reference proteome</keyword>
<dbReference type="GeneID" id="31362282"/>
<dbReference type="Proteomes" id="UP000001396">
    <property type="component" value="Unassembled WGS sequence"/>
</dbReference>
<organism evidence="1 2">
    <name type="scientific">Heterostelium pallidum (strain ATCC 26659 / Pp 5 / PN500)</name>
    <name type="common">Cellular slime mold</name>
    <name type="synonym">Polysphondylium pallidum</name>
    <dbReference type="NCBI Taxonomy" id="670386"/>
    <lineage>
        <taxon>Eukaryota</taxon>
        <taxon>Amoebozoa</taxon>
        <taxon>Evosea</taxon>
        <taxon>Eumycetozoa</taxon>
        <taxon>Dictyostelia</taxon>
        <taxon>Acytosteliales</taxon>
        <taxon>Acytosteliaceae</taxon>
        <taxon>Heterostelium</taxon>
    </lineage>
</organism>
<dbReference type="RefSeq" id="XP_020432100.1">
    <property type="nucleotide sequence ID" value="XM_020577652.1"/>
</dbReference>
<sequence>MGRFKEIEGLGCLSFLCSISLMNDTVALFRSIKLVVSITGNVQINLICLRAVLSSNRFSKRACSQSIFVNRHTLRVLSSFDGKDNRFRFTRYLQQKSMKPDRGFKISNIKNAFYVKNIMSFRILMTSEMSCTVVEYTKIIFVFSAEFVFA</sequence>
<name>D3BDJ9_HETP5</name>
<evidence type="ECO:0000313" key="2">
    <source>
        <dbReference type="Proteomes" id="UP000001396"/>
    </source>
</evidence>